<organism evidence="1 2">
    <name type="scientific">Panagrolaimus sp. ES5</name>
    <dbReference type="NCBI Taxonomy" id="591445"/>
    <lineage>
        <taxon>Eukaryota</taxon>
        <taxon>Metazoa</taxon>
        <taxon>Ecdysozoa</taxon>
        <taxon>Nematoda</taxon>
        <taxon>Chromadorea</taxon>
        <taxon>Rhabditida</taxon>
        <taxon>Tylenchina</taxon>
        <taxon>Panagrolaimomorpha</taxon>
        <taxon>Panagrolaimoidea</taxon>
        <taxon>Panagrolaimidae</taxon>
        <taxon>Panagrolaimus</taxon>
    </lineage>
</organism>
<protein>
    <submittedName>
        <fullName evidence="2">Uncharacterized protein</fullName>
    </submittedName>
</protein>
<proteinExistence type="predicted"/>
<sequence length="889" mass="101935">MKTKGDYVPFKHKQIEFANNAFNGQYNNLNLNQNRQHLFEENIWSKSVTSDKRKVQNWDYNDLRVKENSTLWKKSNKNLSSSFMNLDYSFGKKDKFKKKESSITQSSTLALHIACYENTMEAEADSESAEKEDLKDSKKGLIKKWDISKQFLSGLSSPNIQNPFEFPRQQESEEARQPEVVQFKASQKLLDPKKCIDGKNQADASNVYRQKLRHYAAGDGDASNVNPAQEVFEPLLSRRYDRILLRNQTRNDDDLLLKEVQIDKIFKCLQQSAGNSRILYLSVAQIHSDSVLPSLQNVDIIVSPFPGTKNGHFVLAVFNLTTKIPWRFLMEPNHKYRQFKKMKEALETKIKAQLGPDFKFENDKTKRDCDRLIVKRTDSYNDGILVCRAAEDIFFTGWVKLWDPFDVNDERERYQRIFDILNNDWDGVWPARLDCVSSSLDESDNDSETPSENTNVDGDDSFDINASSQASNVDEDAPIPINSDPLIDFDDRHSPPPFDHNPHLGDASSLVNAGNQASNIVEGGSIPVDDDQPDNFAGRQSPPPVVAVEDAAEEPLSVNTSSSSDYYAVSLDTFCQPGYSPPSSPPREPQNSVIRNQQPETSFIVRQDWKLQQIRERPFFVSTTADASSEDEEDNGGSWQECEEKCCTIITEMRNYWECVQELVDARQKIVAVLDQKLSKDRYYSKDEVARMNARIENLEQDLNAIIPVTPKWKAKFQKDSNKNIVIRKGFIYKKVDRSENTYRCTFKYLFNWCCSYIVIDDAGNLLPGSFCDHFHPGFEEYTDDEPPAAILISLPRIISPSVIPWPVPERKFSKMVKFLEEKSLEIFKWRSQISLCLENAKLIQRYMADLQENADEFVISRSKGICTKMIVMEANNLFKCIRLEKTGS</sequence>
<accession>A0AC34FEV4</accession>
<evidence type="ECO:0000313" key="2">
    <source>
        <dbReference type="WBParaSite" id="ES5_v2.g15399.t1"/>
    </source>
</evidence>
<evidence type="ECO:0000313" key="1">
    <source>
        <dbReference type="Proteomes" id="UP000887579"/>
    </source>
</evidence>
<reference evidence="2" key="1">
    <citation type="submission" date="2022-11" db="UniProtKB">
        <authorList>
            <consortium name="WormBaseParasite"/>
        </authorList>
    </citation>
    <scope>IDENTIFICATION</scope>
</reference>
<dbReference type="WBParaSite" id="ES5_v2.g15399.t1">
    <property type="protein sequence ID" value="ES5_v2.g15399.t1"/>
    <property type="gene ID" value="ES5_v2.g15399"/>
</dbReference>
<dbReference type="Proteomes" id="UP000887579">
    <property type="component" value="Unplaced"/>
</dbReference>
<name>A0AC34FEV4_9BILA</name>